<gene>
    <name evidence="2" type="ORF">ES288_A02G078600v1</name>
</gene>
<dbReference type="AlphaFoldDB" id="A0A5D2HDA9"/>
<name>A0A5D2HDA9_GOSDA</name>
<organism evidence="2 3">
    <name type="scientific">Gossypium darwinii</name>
    <name type="common">Darwin's cotton</name>
    <name type="synonym">Gossypium barbadense var. darwinii</name>
    <dbReference type="NCBI Taxonomy" id="34276"/>
    <lineage>
        <taxon>Eukaryota</taxon>
        <taxon>Viridiplantae</taxon>
        <taxon>Streptophyta</taxon>
        <taxon>Embryophyta</taxon>
        <taxon>Tracheophyta</taxon>
        <taxon>Spermatophyta</taxon>
        <taxon>Magnoliopsida</taxon>
        <taxon>eudicotyledons</taxon>
        <taxon>Gunneridae</taxon>
        <taxon>Pentapetalae</taxon>
        <taxon>rosids</taxon>
        <taxon>malvids</taxon>
        <taxon>Malvales</taxon>
        <taxon>Malvaceae</taxon>
        <taxon>Malvoideae</taxon>
        <taxon>Gossypium</taxon>
    </lineage>
</organism>
<feature type="region of interest" description="Disordered" evidence="1">
    <location>
        <begin position="46"/>
        <end position="67"/>
    </location>
</feature>
<reference evidence="2 3" key="1">
    <citation type="submission" date="2019-06" db="EMBL/GenBank/DDBJ databases">
        <title>WGS assembly of Gossypium darwinii.</title>
        <authorList>
            <person name="Chen Z.J."/>
            <person name="Sreedasyam A."/>
            <person name="Ando A."/>
            <person name="Song Q."/>
            <person name="De L."/>
            <person name="Hulse-Kemp A."/>
            <person name="Ding M."/>
            <person name="Ye W."/>
            <person name="Kirkbride R."/>
            <person name="Jenkins J."/>
            <person name="Plott C."/>
            <person name="Lovell J."/>
            <person name="Lin Y.-M."/>
            <person name="Vaughn R."/>
            <person name="Liu B."/>
            <person name="Li W."/>
            <person name="Simpson S."/>
            <person name="Scheffler B."/>
            <person name="Saski C."/>
            <person name="Grover C."/>
            <person name="Hu G."/>
            <person name="Conover J."/>
            <person name="Carlson J."/>
            <person name="Shu S."/>
            <person name="Boston L."/>
            <person name="Williams M."/>
            <person name="Peterson D."/>
            <person name="Mcgee K."/>
            <person name="Jones D."/>
            <person name="Wendel J."/>
            <person name="Stelly D."/>
            <person name="Grimwood J."/>
            <person name="Schmutz J."/>
        </authorList>
    </citation>
    <scope>NUCLEOTIDE SEQUENCE [LARGE SCALE GENOMIC DNA]</scope>
    <source>
        <strain evidence="2">1808015.09</strain>
    </source>
</reference>
<evidence type="ECO:0000256" key="1">
    <source>
        <dbReference type="SAM" id="MobiDB-lite"/>
    </source>
</evidence>
<keyword evidence="3" id="KW-1185">Reference proteome</keyword>
<proteinExistence type="predicted"/>
<dbReference type="Proteomes" id="UP000323506">
    <property type="component" value="Chromosome A02"/>
</dbReference>
<sequence>MKGPAQNGLFSPVTCLKAKPSQPTDREKNVSLFPLLGSISGTVRRTRTTQPRRILVSEGSDTREGRR</sequence>
<accession>A0A5D2HDA9</accession>
<evidence type="ECO:0000313" key="3">
    <source>
        <dbReference type="Proteomes" id="UP000323506"/>
    </source>
</evidence>
<evidence type="ECO:0000313" key="2">
    <source>
        <dbReference type="EMBL" id="TYH27579.1"/>
    </source>
</evidence>
<dbReference type="EMBL" id="CM017689">
    <property type="protein sequence ID" value="TYH27579.1"/>
    <property type="molecule type" value="Genomic_DNA"/>
</dbReference>
<protein>
    <submittedName>
        <fullName evidence="2">Uncharacterized protein</fullName>
    </submittedName>
</protein>